<dbReference type="GO" id="GO:0001080">
    <property type="term" value="P:nitrogen catabolite activation of transcription from RNA polymerase II promoter"/>
    <property type="evidence" value="ECO:0007669"/>
    <property type="project" value="TreeGrafter"/>
</dbReference>
<dbReference type="SMART" id="SM00066">
    <property type="entry name" value="GAL4"/>
    <property type="match status" value="1"/>
</dbReference>
<accession>G8Y2T1</accession>
<dbReference type="GO" id="GO:0008270">
    <property type="term" value="F:zinc ion binding"/>
    <property type="evidence" value="ECO:0007669"/>
    <property type="project" value="InterPro"/>
</dbReference>
<evidence type="ECO:0000256" key="1">
    <source>
        <dbReference type="ARBA" id="ARBA00022723"/>
    </source>
</evidence>
<dbReference type="FunCoup" id="G8Y2T1">
    <property type="interactions" value="551"/>
</dbReference>
<evidence type="ECO:0000256" key="3">
    <source>
        <dbReference type="ARBA" id="ARBA00023015"/>
    </source>
</evidence>
<feature type="compositionally biased region" description="Basic and acidic residues" evidence="6">
    <location>
        <begin position="890"/>
        <end position="917"/>
    </location>
</feature>
<sequence>MNSGNENSEDSPLGEKYSNSPNEAEPNPPRHDGEPGPRVEEINQNGGEIERGIDVKGNAHGYFDSNWASNFLMDPNSDLFYNMDLEAQNNGILGNMAYDENVSESNLTGVHANGVVDKSQQNIEVLGTSSDSLRGMANLPSNHQKGSKQRRPCDRCRKRKTKCVVMPEAKNCVQCEAKSLKCTFIGQAIKRKPGPDIDLDVKRQKPGNNVTAEDSGRGSQNNRNTSLIVPPDVPIRDVSPVQDYSTMNNSLLKKTLSLQFPRSSFYIGPTSCLYDTDLLNLMISAKHEDARKDAGINSSASKIEQLDINNSTTVRKVSGKVHFVLKDDQSPQSYQSMSNDVDAIEKFIAPHGQILIDLYFRIIHPSYPILHKKVFLEKYSRTHREFSAPLLAAVYVLAIQWWDYDPQLNKFPRPNVNMIFKIGLNNYLLEILKRPKLSGVQAGLLLLQCKHMIRDSNDSNLTKSPTDPATESNNIDSNYSDWVLCSQIIALAEELGLGLDCNNWKLPKWERCLRKRLAWAVFIEDKWLSLKNSRPSHVNESNWFVKPLVEDDFPEKHGDGDLKEGSSDIDNGKMIFMSLCNLTKILSDILDSFYTMKAMNQVRDINQVLQLAKPLQLKLKNWYHSLPTELHMSSVKTRKLCSNGYLHLAYFTTELTLHRKIMITIYQMTNSGNPPPAELVGVCRTAAKARSLASIDFLRDLKPEHIHSFWHSSTLANITLIGTFAALLFITALSNEEREFYKDQIFNYRWILKISSKSFDQAGEALIQLDSVISNIPGLLSDNTDMPITVPDVPMVNFTKGANQIKISGSEKSQAQNGLKNYGSKDATNADAEIAMTSSNDNLQFSFSPELGKPGFSGSNDPKKSPQIEGFRAGNISGEVSPVINQNILMDKDQGIGLHDNDNGKASRHDTESSSNV</sequence>
<evidence type="ECO:0000256" key="6">
    <source>
        <dbReference type="SAM" id="MobiDB-lite"/>
    </source>
</evidence>
<dbReference type="OMA" id="IAINWWD"/>
<dbReference type="InParanoid" id="G8Y2T1"/>
<dbReference type="PROSITE" id="PS50048">
    <property type="entry name" value="ZN2_CY6_FUNGAL_2"/>
    <property type="match status" value="1"/>
</dbReference>
<keyword evidence="3" id="KW-0805">Transcription regulation</keyword>
<evidence type="ECO:0000313" key="8">
    <source>
        <dbReference type="EMBL" id="CCE86092.1"/>
    </source>
</evidence>
<evidence type="ECO:0000313" key="9">
    <source>
        <dbReference type="Proteomes" id="UP000005222"/>
    </source>
</evidence>
<dbReference type="GO" id="GO:0000981">
    <property type="term" value="F:DNA-binding transcription factor activity, RNA polymerase II-specific"/>
    <property type="evidence" value="ECO:0007669"/>
    <property type="project" value="InterPro"/>
</dbReference>
<organism evidence="8 9">
    <name type="scientific">Pichia sorbitophila (strain ATCC MYA-4447 / BCRC 22081 / CBS 7064 / NBRC 10061 / NRRL Y-12695)</name>
    <name type="common">Hybrid yeast</name>
    <dbReference type="NCBI Taxonomy" id="559304"/>
    <lineage>
        <taxon>Eukaryota</taxon>
        <taxon>Fungi</taxon>
        <taxon>Dikarya</taxon>
        <taxon>Ascomycota</taxon>
        <taxon>Saccharomycotina</taxon>
        <taxon>Pichiomycetes</taxon>
        <taxon>Debaryomycetaceae</taxon>
        <taxon>Millerozyma</taxon>
    </lineage>
</organism>
<dbReference type="EMBL" id="FO082047">
    <property type="protein sequence ID" value="CCE86092.1"/>
    <property type="molecule type" value="Genomic_DNA"/>
</dbReference>
<dbReference type="InterPro" id="IPR007219">
    <property type="entry name" value="XnlR_reg_dom"/>
</dbReference>
<proteinExistence type="predicted"/>
<dbReference type="InterPro" id="IPR036864">
    <property type="entry name" value="Zn2-C6_fun-type_DNA-bd_sf"/>
</dbReference>
<dbReference type="PANTHER" id="PTHR31668:SF4">
    <property type="entry name" value="TRANSCRIPTIONAL ACTIVATOR PROTEIN DAL81"/>
    <property type="match status" value="1"/>
</dbReference>
<keyword evidence="9" id="KW-1185">Reference proteome</keyword>
<evidence type="ECO:0000259" key="7">
    <source>
        <dbReference type="PROSITE" id="PS50048"/>
    </source>
</evidence>
<keyword evidence="1" id="KW-0479">Metal-binding</keyword>
<keyword evidence="5" id="KW-0539">Nucleus</keyword>
<evidence type="ECO:0000256" key="5">
    <source>
        <dbReference type="ARBA" id="ARBA00023242"/>
    </source>
</evidence>
<dbReference type="InterPro" id="IPR050797">
    <property type="entry name" value="Carb_Metab_Trans_Reg"/>
</dbReference>
<feature type="domain" description="Zn(2)-C6 fungal-type" evidence="7">
    <location>
        <begin position="152"/>
        <end position="184"/>
    </location>
</feature>
<dbReference type="HOGENOM" id="CLU_006632_0_1_1"/>
<dbReference type="eggNOG" id="ENOG502QQXX">
    <property type="taxonomic scope" value="Eukaryota"/>
</dbReference>
<evidence type="ECO:0000256" key="2">
    <source>
        <dbReference type="ARBA" id="ARBA00022833"/>
    </source>
</evidence>
<keyword evidence="4" id="KW-0804">Transcription</keyword>
<protein>
    <submittedName>
        <fullName evidence="8">Piso0_005741 protein</fullName>
    </submittedName>
</protein>
<dbReference type="PANTHER" id="PTHR31668">
    <property type="entry name" value="GLUCOSE TRANSPORT TRANSCRIPTION REGULATOR RGT1-RELATED-RELATED"/>
    <property type="match status" value="1"/>
</dbReference>
<dbReference type="Pfam" id="PF04082">
    <property type="entry name" value="Fungal_trans"/>
    <property type="match status" value="1"/>
</dbReference>
<dbReference type="GO" id="GO:0005634">
    <property type="term" value="C:nucleus"/>
    <property type="evidence" value="ECO:0007669"/>
    <property type="project" value="TreeGrafter"/>
</dbReference>
<keyword evidence="2" id="KW-0862">Zinc</keyword>
<dbReference type="CDD" id="cd00067">
    <property type="entry name" value="GAL4"/>
    <property type="match status" value="1"/>
</dbReference>
<dbReference type="GO" id="GO:0006351">
    <property type="term" value="P:DNA-templated transcription"/>
    <property type="evidence" value="ECO:0007669"/>
    <property type="project" value="InterPro"/>
</dbReference>
<dbReference type="OrthoDB" id="2264294at2759"/>
<dbReference type="Proteomes" id="UP000005222">
    <property type="component" value="Chromosome M"/>
</dbReference>
<dbReference type="AlphaFoldDB" id="G8Y2T1"/>
<dbReference type="Gene3D" id="4.10.240.10">
    <property type="entry name" value="Zn(2)-C6 fungal-type DNA-binding domain"/>
    <property type="match status" value="1"/>
</dbReference>
<dbReference type="CDD" id="cd12148">
    <property type="entry name" value="fungal_TF_MHR"/>
    <property type="match status" value="1"/>
</dbReference>
<feature type="region of interest" description="Disordered" evidence="6">
    <location>
        <begin position="1"/>
        <end position="42"/>
    </location>
</feature>
<dbReference type="SMART" id="SM00906">
    <property type="entry name" value="Fungal_trans"/>
    <property type="match status" value="1"/>
</dbReference>
<feature type="compositionally biased region" description="Basic and acidic residues" evidence="6">
    <location>
        <begin position="28"/>
        <end position="41"/>
    </location>
</feature>
<dbReference type="Pfam" id="PF00172">
    <property type="entry name" value="Zn_clus"/>
    <property type="match status" value="1"/>
</dbReference>
<evidence type="ECO:0000256" key="4">
    <source>
        <dbReference type="ARBA" id="ARBA00023163"/>
    </source>
</evidence>
<dbReference type="InterPro" id="IPR001138">
    <property type="entry name" value="Zn2Cys6_DnaBD"/>
</dbReference>
<feature type="region of interest" description="Disordered" evidence="6">
    <location>
        <begin position="843"/>
        <end position="917"/>
    </location>
</feature>
<gene>
    <name evidence="8" type="primary">Piso0_005741</name>
    <name evidence="8" type="ORF">GNLVRS01_PISO0M21330g</name>
</gene>
<dbReference type="STRING" id="559304.G8Y2T1"/>
<dbReference type="PROSITE" id="PS00463">
    <property type="entry name" value="ZN2_CY6_FUNGAL_1"/>
    <property type="match status" value="1"/>
</dbReference>
<reference evidence="8 9" key="1">
    <citation type="journal article" date="2012" name="G3 (Bethesda)">
        <title>Pichia sorbitophila, an interspecies yeast hybrid reveals early steps of genome resolution following polyploidization.</title>
        <authorList>
            <person name="Leh Louis V."/>
            <person name="Despons L."/>
            <person name="Friedrich A."/>
            <person name="Martin T."/>
            <person name="Durrens P."/>
            <person name="Casaregola S."/>
            <person name="Neuveglise C."/>
            <person name="Fairhead C."/>
            <person name="Marck C."/>
            <person name="Cruz J.A."/>
            <person name="Straub M.L."/>
            <person name="Kugler V."/>
            <person name="Sacerdot C."/>
            <person name="Uzunov Z."/>
            <person name="Thierry A."/>
            <person name="Weiss S."/>
            <person name="Bleykasten C."/>
            <person name="De Montigny J."/>
            <person name="Jacques N."/>
            <person name="Jung P."/>
            <person name="Lemaire M."/>
            <person name="Mallet S."/>
            <person name="Morel G."/>
            <person name="Richard G.F."/>
            <person name="Sarkar A."/>
            <person name="Savel G."/>
            <person name="Schacherer J."/>
            <person name="Seret M.L."/>
            <person name="Talla E."/>
            <person name="Samson G."/>
            <person name="Jubin C."/>
            <person name="Poulain J."/>
            <person name="Vacherie B."/>
            <person name="Barbe V."/>
            <person name="Pelletier E."/>
            <person name="Sherman D.J."/>
            <person name="Westhof E."/>
            <person name="Weissenbach J."/>
            <person name="Baret P.V."/>
            <person name="Wincker P."/>
            <person name="Gaillardin C."/>
            <person name="Dujon B."/>
            <person name="Souciet J.L."/>
        </authorList>
    </citation>
    <scope>NUCLEOTIDE SEQUENCE [LARGE SCALE GENOMIC DNA]</scope>
    <source>
        <strain evidence="9">ATCC MYA-4447 / BCRC 22081 / CBS 7064 / NBRC 10061 / NRRL Y-12695</strain>
    </source>
</reference>
<dbReference type="GO" id="GO:0003677">
    <property type="term" value="F:DNA binding"/>
    <property type="evidence" value="ECO:0007669"/>
    <property type="project" value="InterPro"/>
</dbReference>
<dbReference type="SUPFAM" id="SSF57701">
    <property type="entry name" value="Zn2/Cys6 DNA-binding domain"/>
    <property type="match status" value="1"/>
</dbReference>
<feature type="region of interest" description="Disordered" evidence="6">
    <location>
        <begin position="195"/>
        <end position="234"/>
    </location>
</feature>
<feature type="compositionally biased region" description="Polar residues" evidence="6">
    <location>
        <begin position="206"/>
        <end position="227"/>
    </location>
</feature>
<name>G8Y2T1_PICSO</name>